<feature type="region of interest" description="Disordered" evidence="1">
    <location>
        <begin position="42"/>
        <end position="73"/>
    </location>
</feature>
<organism evidence="3 4">
    <name type="scientific">Podospora aff. communis PSN243</name>
    <dbReference type="NCBI Taxonomy" id="3040156"/>
    <lineage>
        <taxon>Eukaryota</taxon>
        <taxon>Fungi</taxon>
        <taxon>Dikarya</taxon>
        <taxon>Ascomycota</taxon>
        <taxon>Pezizomycotina</taxon>
        <taxon>Sordariomycetes</taxon>
        <taxon>Sordariomycetidae</taxon>
        <taxon>Sordariales</taxon>
        <taxon>Podosporaceae</taxon>
        <taxon>Podospora</taxon>
    </lineage>
</organism>
<dbReference type="EMBL" id="MU865916">
    <property type="protein sequence ID" value="KAK4454655.1"/>
    <property type="molecule type" value="Genomic_DNA"/>
</dbReference>
<keyword evidence="2" id="KW-0732">Signal</keyword>
<feature type="compositionally biased region" description="Basic and acidic residues" evidence="1">
    <location>
        <begin position="101"/>
        <end position="124"/>
    </location>
</feature>
<keyword evidence="4" id="KW-1185">Reference proteome</keyword>
<reference evidence="3" key="2">
    <citation type="submission" date="2023-05" db="EMBL/GenBank/DDBJ databases">
        <authorList>
            <consortium name="Lawrence Berkeley National Laboratory"/>
            <person name="Steindorff A."/>
            <person name="Hensen N."/>
            <person name="Bonometti L."/>
            <person name="Westerberg I."/>
            <person name="Brannstrom I.O."/>
            <person name="Guillou S."/>
            <person name="Cros-Aarteil S."/>
            <person name="Calhoun S."/>
            <person name="Haridas S."/>
            <person name="Kuo A."/>
            <person name="Mondo S."/>
            <person name="Pangilinan J."/>
            <person name="Riley R."/>
            <person name="Labutti K."/>
            <person name="Andreopoulos B."/>
            <person name="Lipzen A."/>
            <person name="Chen C."/>
            <person name="Yanf M."/>
            <person name="Daum C."/>
            <person name="Ng V."/>
            <person name="Clum A."/>
            <person name="Ohm R."/>
            <person name="Martin F."/>
            <person name="Silar P."/>
            <person name="Natvig D."/>
            <person name="Lalanne C."/>
            <person name="Gautier V."/>
            <person name="Ament-Velasquez S.L."/>
            <person name="Kruys A."/>
            <person name="Hutchinson M.I."/>
            <person name="Powell A.J."/>
            <person name="Barry K."/>
            <person name="Miller A.N."/>
            <person name="Grigoriev I.V."/>
            <person name="Debuchy R."/>
            <person name="Gladieux P."/>
            <person name="Thoren M.H."/>
            <person name="Johannesson H."/>
        </authorList>
    </citation>
    <scope>NUCLEOTIDE SEQUENCE</scope>
    <source>
        <strain evidence="3">PSN243</strain>
    </source>
</reference>
<name>A0AAV9H3W9_9PEZI</name>
<dbReference type="Proteomes" id="UP001321760">
    <property type="component" value="Unassembled WGS sequence"/>
</dbReference>
<reference evidence="3" key="1">
    <citation type="journal article" date="2023" name="Mol. Phylogenet. Evol.">
        <title>Genome-scale phylogeny and comparative genomics of the fungal order Sordariales.</title>
        <authorList>
            <person name="Hensen N."/>
            <person name="Bonometti L."/>
            <person name="Westerberg I."/>
            <person name="Brannstrom I.O."/>
            <person name="Guillou S."/>
            <person name="Cros-Aarteil S."/>
            <person name="Calhoun S."/>
            <person name="Haridas S."/>
            <person name="Kuo A."/>
            <person name="Mondo S."/>
            <person name="Pangilinan J."/>
            <person name="Riley R."/>
            <person name="LaButti K."/>
            <person name="Andreopoulos B."/>
            <person name="Lipzen A."/>
            <person name="Chen C."/>
            <person name="Yan M."/>
            <person name="Daum C."/>
            <person name="Ng V."/>
            <person name="Clum A."/>
            <person name="Steindorff A."/>
            <person name="Ohm R.A."/>
            <person name="Martin F."/>
            <person name="Silar P."/>
            <person name="Natvig D.O."/>
            <person name="Lalanne C."/>
            <person name="Gautier V."/>
            <person name="Ament-Velasquez S.L."/>
            <person name="Kruys A."/>
            <person name="Hutchinson M.I."/>
            <person name="Powell A.J."/>
            <person name="Barry K."/>
            <person name="Miller A.N."/>
            <person name="Grigoriev I.V."/>
            <person name="Debuchy R."/>
            <person name="Gladieux P."/>
            <person name="Hiltunen Thoren M."/>
            <person name="Johannesson H."/>
        </authorList>
    </citation>
    <scope>NUCLEOTIDE SEQUENCE</scope>
    <source>
        <strain evidence="3">PSN243</strain>
    </source>
</reference>
<evidence type="ECO:0000256" key="2">
    <source>
        <dbReference type="SAM" id="SignalP"/>
    </source>
</evidence>
<protein>
    <submittedName>
        <fullName evidence="3">Uncharacterized protein</fullName>
    </submittedName>
</protein>
<accession>A0AAV9H3W9</accession>
<dbReference type="AlphaFoldDB" id="A0AAV9H3W9"/>
<comment type="caution">
    <text evidence="3">The sequence shown here is derived from an EMBL/GenBank/DDBJ whole genome shotgun (WGS) entry which is preliminary data.</text>
</comment>
<proteinExistence type="predicted"/>
<evidence type="ECO:0000313" key="4">
    <source>
        <dbReference type="Proteomes" id="UP001321760"/>
    </source>
</evidence>
<feature type="signal peptide" evidence="2">
    <location>
        <begin position="1"/>
        <end position="21"/>
    </location>
</feature>
<sequence>MDFRRSNFALFSFLFSLFSAGMDFRSGERRAVVSRRGLQLPVSEVPRSDSENGDSALEPADPDSSWESASCTTTVTSSSLARWKGRRKRDALLGRPLRPGEPGEPKEKDLLDAIAERETENWLR</sequence>
<evidence type="ECO:0000313" key="3">
    <source>
        <dbReference type="EMBL" id="KAK4454655.1"/>
    </source>
</evidence>
<evidence type="ECO:0000256" key="1">
    <source>
        <dbReference type="SAM" id="MobiDB-lite"/>
    </source>
</evidence>
<feature type="chain" id="PRO_5043361951" evidence="2">
    <location>
        <begin position="22"/>
        <end position="124"/>
    </location>
</feature>
<feature type="region of interest" description="Disordered" evidence="1">
    <location>
        <begin position="91"/>
        <end position="124"/>
    </location>
</feature>
<gene>
    <name evidence="3" type="ORF">QBC34DRAFT_392294</name>
</gene>